<feature type="binding site" description="in other chain" evidence="11">
    <location>
        <begin position="173"/>
        <end position="175"/>
    </location>
    <ligand>
        <name>ATP</name>
        <dbReference type="ChEBI" id="CHEBI:30616"/>
        <note>ligand shared between two neighboring subunits</note>
    </ligand>
</feature>
<comment type="pathway">
    <text evidence="1 11">Amino-acid biosynthesis; S-adenosyl-L-methionine biosynthesis; S-adenosyl-L-methionine from L-methionine: step 1/1.</text>
</comment>
<dbReference type="GO" id="GO:0006730">
    <property type="term" value="P:one-carbon metabolic process"/>
    <property type="evidence" value="ECO:0007669"/>
    <property type="project" value="UniProtKB-KW"/>
</dbReference>
<dbReference type="AlphaFoldDB" id="W6JY55"/>
<feature type="domain" description="S-adenosylmethionine synthetase N-terminal" evidence="14">
    <location>
        <begin position="4"/>
        <end position="101"/>
    </location>
</feature>
<feature type="binding site" description="in other chain" evidence="11">
    <location>
        <position position="286"/>
    </location>
    <ligand>
        <name>L-methionine</name>
        <dbReference type="ChEBI" id="CHEBI:57844"/>
        <note>ligand shared between two neighboring subunits</note>
    </ligand>
</feature>
<dbReference type="PROSITE" id="PS00377">
    <property type="entry name" value="ADOMET_SYNTHASE_2"/>
    <property type="match status" value="1"/>
</dbReference>
<reference evidence="17 18" key="1">
    <citation type="journal article" date="2013" name="ISME J.">
        <title>A metabolic model for members of the genus Tetrasphaera involved in enhanced biological phosphorus removal.</title>
        <authorList>
            <person name="Kristiansen R."/>
            <person name="Nguyen H.T.T."/>
            <person name="Saunders A.M."/>
            <person name="Nielsen J.L."/>
            <person name="Wimmer R."/>
            <person name="Le V.Q."/>
            <person name="McIlroy S.J."/>
            <person name="Petrovski S."/>
            <person name="Seviour R.J."/>
            <person name="Calteau A."/>
            <person name="Nielsen K.L."/>
            <person name="Nielsen P.H."/>
        </authorList>
    </citation>
    <scope>NUCLEOTIDE SEQUENCE [LARGE SCALE GENOMIC DNA]</scope>
    <source>
        <strain evidence="17 18">Ben110</strain>
    </source>
</reference>
<dbReference type="CDD" id="cd18079">
    <property type="entry name" value="S-AdoMet_synt"/>
    <property type="match status" value="1"/>
</dbReference>
<dbReference type="FunFam" id="3.30.300.10:FF:000006">
    <property type="entry name" value="S-adenosylmethionine synthase"/>
    <property type="match status" value="1"/>
</dbReference>
<evidence type="ECO:0000256" key="8">
    <source>
        <dbReference type="ARBA" id="ARBA00022840"/>
    </source>
</evidence>
<evidence type="ECO:0000256" key="3">
    <source>
        <dbReference type="ARBA" id="ARBA00022490"/>
    </source>
</evidence>
<dbReference type="Gene3D" id="3.30.300.10">
    <property type="match status" value="3"/>
</dbReference>
<dbReference type="NCBIfam" id="TIGR01034">
    <property type="entry name" value="metK"/>
    <property type="match status" value="1"/>
</dbReference>
<evidence type="ECO:0000259" key="15">
    <source>
        <dbReference type="Pfam" id="PF02772"/>
    </source>
</evidence>
<comment type="subcellular location">
    <subcellularLocation>
        <location evidence="11 12">Cytoplasm</location>
    </subcellularLocation>
</comment>
<keyword evidence="8 11" id="KW-0067">ATP-binding</keyword>
<evidence type="ECO:0000256" key="12">
    <source>
        <dbReference type="RuleBase" id="RU000542"/>
    </source>
</evidence>
<evidence type="ECO:0000259" key="16">
    <source>
        <dbReference type="Pfam" id="PF02773"/>
    </source>
</evidence>
<comment type="cofactor">
    <cofactor evidence="11">
        <name>Mg(2+)</name>
        <dbReference type="ChEBI" id="CHEBI:18420"/>
    </cofactor>
    <text evidence="11">Binds 2 divalent ions per subunit.</text>
</comment>
<evidence type="ECO:0000259" key="14">
    <source>
        <dbReference type="Pfam" id="PF00438"/>
    </source>
</evidence>
<dbReference type="PIRSF" id="PIRSF000497">
    <property type="entry name" value="MAT"/>
    <property type="match status" value="1"/>
</dbReference>
<accession>W6JY55</accession>
<feature type="binding site" description="in other chain" evidence="11">
    <location>
        <begin position="261"/>
        <end position="262"/>
    </location>
    <ligand>
        <name>ATP</name>
        <dbReference type="ChEBI" id="CHEBI:30616"/>
        <note>ligand shared between two neighboring subunits</note>
    </ligand>
</feature>
<dbReference type="InterPro" id="IPR022628">
    <property type="entry name" value="S-AdoMet_synt_N"/>
</dbReference>
<evidence type="ECO:0000256" key="1">
    <source>
        <dbReference type="ARBA" id="ARBA00005224"/>
    </source>
</evidence>
<dbReference type="GO" id="GO:0005524">
    <property type="term" value="F:ATP binding"/>
    <property type="evidence" value="ECO:0007669"/>
    <property type="project" value="UniProtKB-UniRule"/>
</dbReference>
<feature type="binding site" evidence="11">
    <location>
        <position position="43"/>
    </location>
    <ligand>
        <name>K(+)</name>
        <dbReference type="ChEBI" id="CHEBI:29103"/>
    </ligand>
</feature>
<dbReference type="Proteomes" id="UP000035763">
    <property type="component" value="Unassembled WGS sequence"/>
</dbReference>
<keyword evidence="3 11" id="KW-0963">Cytoplasm</keyword>
<feature type="region of interest" description="Flexible loop" evidence="11">
    <location>
        <begin position="99"/>
        <end position="109"/>
    </location>
</feature>
<dbReference type="Pfam" id="PF02773">
    <property type="entry name" value="S-AdoMet_synt_C"/>
    <property type="match status" value="1"/>
</dbReference>
<dbReference type="STRING" id="1193182.BN11_30027"/>
<keyword evidence="6 11" id="KW-0479">Metal-binding</keyword>
<feature type="binding site" evidence="11">
    <location>
        <position position="255"/>
    </location>
    <ligand>
        <name>L-methionine</name>
        <dbReference type="ChEBI" id="CHEBI:57844"/>
        <note>ligand shared between two neighboring subunits</note>
    </ligand>
</feature>
<proteinExistence type="inferred from homology"/>
<sequence>MSARLFTSESVTEGHPDKICDQISDSILDAMLEQDPRSRVAVETMVTTGLVHVSGEVTTESYVEIPRLVRERILAIGYDSSAKGFDGASCGVSVSIGQQSPDIAQGVDDAYEARTGTTDALDKQGAGDQGLMFGYACDDTAELMPLPIYLAHRLAERLTAVRKANDLAYLRPDGKTQVTIEYAGDKAVRLDTVVVSTQHADGISLDALLAPDIESHVIAPVLAELAAGGTELDTSDYRTLINPTGKFVIGGPMGDAGLTGRKIIVDTYGGMARHGGGAFSGKDPSKVDRSAAYATRWVAKNVVAAGLARRCEVQVAYAIGKAQPVGLYVETFGTETEPIEKIQSAITSVFDLRPAAIVHDLDLLRPIYVPTAAYGHFGRTMADGVDNPFTWEKTDRVEELQRAVRG</sequence>
<dbReference type="InterPro" id="IPR022636">
    <property type="entry name" value="S-AdoMet_synthetase_sfam"/>
</dbReference>
<dbReference type="GO" id="GO:0006556">
    <property type="term" value="P:S-adenosylmethionine biosynthetic process"/>
    <property type="evidence" value="ECO:0007669"/>
    <property type="project" value="UniProtKB-UniRule"/>
</dbReference>
<evidence type="ECO:0000256" key="4">
    <source>
        <dbReference type="ARBA" id="ARBA00022563"/>
    </source>
</evidence>
<feature type="binding site" description="in other chain" evidence="11">
    <location>
        <position position="99"/>
    </location>
    <ligand>
        <name>L-methionine</name>
        <dbReference type="ChEBI" id="CHEBI:57844"/>
        <note>ligand shared between two neighboring subunits</note>
    </ligand>
</feature>
<dbReference type="PANTHER" id="PTHR11964">
    <property type="entry name" value="S-ADENOSYLMETHIONINE SYNTHETASE"/>
    <property type="match status" value="1"/>
</dbReference>
<evidence type="ECO:0000256" key="5">
    <source>
        <dbReference type="ARBA" id="ARBA00022679"/>
    </source>
</evidence>
<dbReference type="SUPFAM" id="SSF55973">
    <property type="entry name" value="S-adenosylmethionine synthetase"/>
    <property type="match status" value="3"/>
</dbReference>
<evidence type="ECO:0000256" key="11">
    <source>
        <dbReference type="HAMAP-Rule" id="MF_00086"/>
    </source>
</evidence>
<evidence type="ECO:0000313" key="18">
    <source>
        <dbReference type="Proteomes" id="UP000035763"/>
    </source>
</evidence>
<protein>
    <recommendedName>
        <fullName evidence="11">S-adenosylmethionine synthase</fullName>
        <shortName evidence="11">AdoMet synthase</shortName>
        <ecNumber evidence="11">2.5.1.6</ecNumber>
    </recommendedName>
    <alternativeName>
        <fullName evidence="11">MAT</fullName>
    </alternativeName>
    <alternativeName>
        <fullName evidence="11">Methionine adenosyltransferase</fullName>
    </alternativeName>
</protein>
<dbReference type="Pfam" id="PF00438">
    <property type="entry name" value="S-AdoMet_synt_N"/>
    <property type="match status" value="1"/>
</dbReference>
<evidence type="ECO:0000313" key="17">
    <source>
        <dbReference type="EMBL" id="CCH73595.1"/>
    </source>
</evidence>
<dbReference type="GO" id="GO:0005737">
    <property type="term" value="C:cytoplasm"/>
    <property type="evidence" value="ECO:0007669"/>
    <property type="project" value="UniProtKB-SubCell"/>
</dbReference>
<feature type="domain" description="S-adenosylmethionine synthetase central" evidence="15">
    <location>
        <begin position="123"/>
        <end position="247"/>
    </location>
</feature>
<comment type="caution">
    <text evidence="17">The sequence shown here is derived from an EMBL/GenBank/DDBJ whole genome shotgun (WGS) entry which is preliminary data.</text>
</comment>
<name>W6JY55_9MICO</name>
<feature type="domain" description="S-adenosylmethionine synthetase C-terminal" evidence="16">
    <location>
        <begin position="249"/>
        <end position="392"/>
    </location>
</feature>
<feature type="binding site" description="in other chain" evidence="11">
    <location>
        <position position="15"/>
    </location>
    <ligand>
        <name>ATP</name>
        <dbReference type="ChEBI" id="CHEBI:30616"/>
        <note>ligand shared between two neighboring subunits</note>
    </ligand>
</feature>
<dbReference type="EC" id="2.5.1.6" evidence="11"/>
<keyword evidence="7 11" id="KW-0547">Nucleotide-binding</keyword>
<evidence type="ECO:0000256" key="10">
    <source>
        <dbReference type="ARBA" id="ARBA00022958"/>
    </source>
</evidence>
<feature type="binding site" description="in other chain" evidence="11">
    <location>
        <position position="56"/>
    </location>
    <ligand>
        <name>L-methionine</name>
        <dbReference type="ChEBI" id="CHEBI:57844"/>
        <note>ligand shared between two neighboring subunits</note>
    </ligand>
</feature>
<dbReference type="InterPro" id="IPR022630">
    <property type="entry name" value="S-AdoMet_synt_C"/>
</dbReference>
<evidence type="ECO:0000256" key="13">
    <source>
        <dbReference type="RuleBase" id="RU004462"/>
    </source>
</evidence>
<organism evidence="17 18">
    <name type="scientific">Nostocoides australiense Ben110</name>
    <dbReference type="NCBI Taxonomy" id="1193182"/>
    <lineage>
        <taxon>Bacteria</taxon>
        <taxon>Bacillati</taxon>
        <taxon>Actinomycetota</taxon>
        <taxon>Actinomycetes</taxon>
        <taxon>Micrococcales</taxon>
        <taxon>Intrasporangiaceae</taxon>
        <taxon>Nostocoides</taxon>
    </lineage>
</organism>
<evidence type="ECO:0000256" key="2">
    <source>
        <dbReference type="ARBA" id="ARBA00009685"/>
    </source>
</evidence>
<feature type="binding site" evidence="11">
    <location>
        <position position="282"/>
    </location>
    <ligand>
        <name>ATP</name>
        <dbReference type="ChEBI" id="CHEBI:30616"/>
        <note>ligand shared between two neighboring subunits</note>
    </ligand>
</feature>
<dbReference type="PROSITE" id="PS00376">
    <property type="entry name" value="ADOMET_SYNTHASE_1"/>
    <property type="match status" value="1"/>
</dbReference>
<keyword evidence="4 11" id="KW-0554">One-carbon metabolism</keyword>
<comment type="catalytic activity">
    <reaction evidence="11">
        <text>L-methionine + ATP + H2O = S-adenosyl-L-methionine + phosphate + diphosphate</text>
        <dbReference type="Rhea" id="RHEA:21080"/>
        <dbReference type="ChEBI" id="CHEBI:15377"/>
        <dbReference type="ChEBI" id="CHEBI:30616"/>
        <dbReference type="ChEBI" id="CHEBI:33019"/>
        <dbReference type="ChEBI" id="CHEBI:43474"/>
        <dbReference type="ChEBI" id="CHEBI:57844"/>
        <dbReference type="ChEBI" id="CHEBI:59789"/>
        <dbReference type="EC" id="2.5.1.6"/>
    </reaction>
</comment>
<dbReference type="InterPro" id="IPR022629">
    <property type="entry name" value="S-AdoMet_synt_central"/>
</dbReference>
<dbReference type="EMBL" id="CAJA01000223">
    <property type="protein sequence ID" value="CCH73595.1"/>
    <property type="molecule type" value="Genomic_DNA"/>
</dbReference>
<comment type="subunit">
    <text evidence="11">Homotetramer; dimer of dimers.</text>
</comment>
<comment type="function">
    <text evidence="11">Catalyzes the formation of S-adenosylmethionine (AdoMet) from methionine and ATP. The overall synthetic reaction is composed of two sequential steps, AdoMet formation and the subsequent tripolyphosphate hydrolysis which occurs prior to release of AdoMet from the enzyme.</text>
</comment>
<dbReference type="InterPro" id="IPR002133">
    <property type="entry name" value="S-AdoMet_synthetase"/>
</dbReference>
<evidence type="ECO:0000256" key="7">
    <source>
        <dbReference type="ARBA" id="ARBA00022741"/>
    </source>
</evidence>
<dbReference type="RefSeq" id="WP_048693068.1">
    <property type="nucleotide sequence ID" value="NZ_HG764815.1"/>
</dbReference>
<keyword evidence="18" id="KW-1185">Reference proteome</keyword>
<comment type="similarity">
    <text evidence="2 11 13">Belongs to the AdoMet synthase family.</text>
</comment>
<comment type="cofactor">
    <cofactor evidence="11">
        <name>K(+)</name>
        <dbReference type="ChEBI" id="CHEBI:29103"/>
    </cofactor>
    <text evidence="11">Binds 1 potassium ion per subunit.</text>
</comment>
<feature type="binding site" description="in other chain" evidence="11">
    <location>
        <begin position="246"/>
        <end position="247"/>
    </location>
    <ligand>
        <name>ATP</name>
        <dbReference type="ChEBI" id="CHEBI:30616"/>
        <note>ligand shared between two neighboring subunits</note>
    </ligand>
</feature>
<keyword evidence="5 11" id="KW-0808">Transferase</keyword>
<keyword evidence="10 11" id="KW-0630">Potassium</keyword>
<evidence type="ECO:0000256" key="9">
    <source>
        <dbReference type="ARBA" id="ARBA00022842"/>
    </source>
</evidence>
<dbReference type="UniPathway" id="UPA00315">
    <property type="reaction ID" value="UER00080"/>
</dbReference>
<keyword evidence="9 11" id="KW-0460">Magnesium</keyword>
<gene>
    <name evidence="11 17" type="primary">metK</name>
    <name evidence="17" type="ORF">BN11_30027</name>
</gene>
<dbReference type="OrthoDB" id="9801686at2"/>
<dbReference type="GO" id="GO:0000287">
    <property type="term" value="F:magnesium ion binding"/>
    <property type="evidence" value="ECO:0007669"/>
    <property type="project" value="UniProtKB-UniRule"/>
</dbReference>
<dbReference type="HAMAP" id="MF_00086">
    <property type="entry name" value="S_AdoMet_synth1"/>
    <property type="match status" value="1"/>
</dbReference>
<feature type="binding site" evidence="11">
    <location>
        <position position="255"/>
    </location>
    <ligand>
        <name>ATP</name>
        <dbReference type="ChEBI" id="CHEBI:30616"/>
        <note>ligand shared between two neighboring subunits</note>
    </ligand>
</feature>
<dbReference type="InterPro" id="IPR022631">
    <property type="entry name" value="ADOMET_SYNTHASE_CS"/>
</dbReference>
<evidence type="ECO:0000256" key="6">
    <source>
        <dbReference type="ARBA" id="ARBA00022723"/>
    </source>
</evidence>
<dbReference type="Pfam" id="PF02772">
    <property type="entry name" value="S-AdoMet_synt_M"/>
    <property type="match status" value="1"/>
</dbReference>
<dbReference type="GO" id="GO:0004478">
    <property type="term" value="F:methionine adenosyltransferase activity"/>
    <property type="evidence" value="ECO:0007669"/>
    <property type="project" value="UniProtKB-UniRule"/>
</dbReference>
<feature type="binding site" evidence="11">
    <location>
        <position position="17"/>
    </location>
    <ligand>
        <name>Mg(2+)</name>
        <dbReference type="ChEBI" id="CHEBI:18420"/>
    </ligand>
</feature>
<feature type="binding site" evidence="11">
    <location>
        <position position="278"/>
    </location>
    <ligand>
        <name>ATP</name>
        <dbReference type="ChEBI" id="CHEBI:30616"/>
        <note>ligand shared between two neighboring subunits</note>
    </ligand>
</feature>